<name>A0A6N8JKG1_9BACT</name>
<proteinExistence type="predicted"/>
<keyword evidence="5" id="KW-1185">Reference proteome</keyword>
<dbReference type="RefSeq" id="WP_157303515.1">
    <property type="nucleotide sequence ID" value="NZ_BAAAZB010000018.1"/>
</dbReference>
<evidence type="ECO:0000259" key="2">
    <source>
        <dbReference type="Pfam" id="PF04773"/>
    </source>
</evidence>
<reference evidence="4 5" key="1">
    <citation type="submission" date="2019-12" db="EMBL/GenBank/DDBJ databases">
        <title>The draft genomic sequence of strain Chitinophaga oryziterrae JCM 16595.</title>
        <authorList>
            <person name="Zhang X."/>
        </authorList>
    </citation>
    <scope>NUCLEOTIDE SEQUENCE [LARGE SCALE GENOMIC DNA]</scope>
    <source>
        <strain evidence="4 5">JCM 16595</strain>
    </source>
</reference>
<dbReference type="AlphaFoldDB" id="A0A6N8JKG1"/>
<dbReference type="PANTHER" id="PTHR30273:SF2">
    <property type="entry name" value="PROTEIN FECR"/>
    <property type="match status" value="1"/>
</dbReference>
<dbReference type="Proteomes" id="UP000468388">
    <property type="component" value="Unassembled WGS sequence"/>
</dbReference>
<dbReference type="PANTHER" id="PTHR30273">
    <property type="entry name" value="PERIPLASMIC SIGNAL SENSOR AND SIGMA FACTOR ACTIVATOR FECR-RELATED"/>
    <property type="match status" value="1"/>
</dbReference>
<feature type="domain" description="Protein FecR C-terminal" evidence="3">
    <location>
        <begin position="283"/>
        <end position="341"/>
    </location>
</feature>
<dbReference type="InterPro" id="IPR032508">
    <property type="entry name" value="FecR_C"/>
</dbReference>
<dbReference type="OrthoDB" id="643697at2"/>
<dbReference type="Gene3D" id="3.55.50.30">
    <property type="match status" value="1"/>
</dbReference>
<keyword evidence="1" id="KW-0812">Transmembrane</keyword>
<dbReference type="InterPro" id="IPR006860">
    <property type="entry name" value="FecR"/>
</dbReference>
<dbReference type="GO" id="GO:0016989">
    <property type="term" value="F:sigma factor antagonist activity"/>
    <property type="evidence" value="ECO:0007669"/>
    <property type="project" value="TreeGrafter"/>
</dbReference>
<accession>A0A6N8JKG1</accession>
<dbReference type="InterPro" id="IPR012373">
    <property type="entry name" value="Ferrdict_sens_TM"/>
</dbReference>
<evidence type="ECO:0000313" key="4">
    <source>
        <dbReference type="EMBL" id="MVT44728.1"/>
    </source>
</evidence>
<feature type="domain" description="FecR protein" evidence="2">
    <location>
        <begin position="150"/>
        <end position="241"/>
    </location>
</feature>
<organism evidence="4 5">
    <name type="scientific">Chitinophaga oryziterrae</name>
    <dbReference type="NCBI Taxonomy" id="1031224"/>
    <lineage>
        <taxon>Bacteria</taxon>
        <taxon>Pseudomonadati</taxon>
        <taxon>Bacteroidota</taxon>
        <taxon>Chitinophagia</taxon>
        <taxon>Chitinophagales</taxon>
        <taxon>Chitinophagaceae</taxon>
        <taxon>Chitinophaga</taxon>
    </lineage>
</organism>
<feature type="transmembrane region" description="Helical" evidence="1">
    <location>
        <begin position="79"/>
        <end position="99"/>
    </location>
</feature>
<dbReference type="EMBL" id="WRXO01000012">
    <property type="protein sequence ID" value="MVT44728.1"/>
    <property type="molecule type" value="Genomic_DNA"/>
</dbReference>
<comment type="caution">
    <text evidence="4">The sequence shown here is derived from an EMBL/GenBank/DDBJ whole genome shotgun (WGS) entry which is preliminary data.</text>
</comment>
<protein>
    <submittedName>
        <fullName evidence="4">DUF4974 domain-containing protein</fullName>
    </submittedName>
</protein>
<dbReference type="Pfam" id="PF16344">
    <property type="entry name" value="FecR_C"/>
    <property type="match status" value="1"/>
</dbReference>
<evidence type="ECO:0000256" key="1">
    <source>
        <dbReference type="SAM" id="Phobius"/>
    </source>
</evidence>
<dbReference type="Gene3D" id="2.60.120.1440">
    <property type="match status" value="1"/>
</dbReference>
<keyword evidence="1" id="KW-1133">Transmembrane helix</keyword>
<keyword evidence="1" id="KW-0472">Membrane</keyword>
<evidence type="ECO:0000259" key="3">
    <source>
        <dbReference type="Pfam" id="PF16344"/>
    </source>
</evidence>
<sequence length="354" mass="40119">MTQKYDIDYLFAGKVAGSLNNDELLEIGMLISQDEAIRLRWNEFIASLPENNELVPPKDWLDLTTMFQQSDKGCMHRTLLKKMVLVSILAVICITVYLYSPKKTTTNTIKLQLANGQVIDLNKVEDINTQLNNTNNTLSYKDGSTGMNSLTTPVGIDYKIRLNDGTEIWLNALTQLDFPFAFIGNTREITINGEAYLKIAKDENRPFIIHLPHNDIKVLGTEFNVNSYDSGIVKVSLVEGALNLLQGEKTISVKPGMEVIADGKITLHNFDERQVLGWRKGMYYFYDADLKEISKVLPRWFGITVVIDTPTIINRKFAGVVDKNQPIEVFIDNLKTVANIDCFYDKPQNTLHFK</sequence>
<gene>
    <name evidence="4" type="ORF">GO495_29310</name>
</gene>
<dbReference type="Pfam" id="PF04773">
    <property type="entry name" value="FecR"/>
    <property type="match status" value="1"/>
</dbReference>
<evidence type="ECO:0000313" key="5">
    <source>
        <dbReference type="Proteomes" id="UP000468388"/>
    </source>
</evidence>